<dbReference type="STRING" id="337451.A0A443N694"/>
<organism evidence="5 6">
    <name type="scientific">Cinnamomum micranthum f. kanehirae</name>
    <dbReference type="NCBI Taxonomy" id="337451"/>
    <lineage>
        <taxon>Eukaryota</taxon>
        <taxon>Viridiplantae</taxon>
        <taxon>Streptophyta</taxon>
        <taxon>Embryophyta</taxon>
        <taxon>Tracheophyta</taxon>
        <taxon>Spermatophyta</taxon>
        <taxon>Magnoliopsida</taxon>
        <taxon>Magnoliidae</taxon>
        <taxon>Laurales</taxon>
        <taxon>Lauraceae</taxon>
        <taxon>Cinnamomum</taxon>
    </lineage>
</organism>
<dbReference type="InterPro" id="IPR049943">
    <property type="entry name" value="Ser_HO-MeTrfase-like"/>
</dbReference>
<dbReference type="GO" id="GO:0035999">
    <property type="term" value="P:tetrahydrofolate interconversion"/>
    <property type="evidence" value="ECO:0007669"/>
    <property type="project" value="UniProtKB-UniPathway"/>
</dbReference>
<evidence type="ECO:0000256" key="3">
    <source>
        <dbReference type="ARBA" id="ARBA00022898"/>
    </source>
</evidence>
<keyword evidence="5" id="KW-0808">Transferase</keyword>
<dbReference type="GO" id="GO:0004372">
    <property type="term" value="F:glycine hydroxymethyltransferase activity"/>
    <property type="evidence" value="ECO:0007669"/>
    <property type="project" value="UniProtKB-EC"/>
</dbReference>
<keyword evidence="3" id="KW-0663">Pyridoxal phosphate</keyword>
<dbReference type="OrthoDB" id="1479366at2759"/>
<dbReference type="Proteomes" id="UP000283530">
    <property type="component" value="Unassembled WGS sequence"/>
</dbReference>
<dbReference type="Gene3D" id="3.40.640.10">
    <property type="entry name" value="Type I PLP-dependent aspartate aminotransferase-like (Major domain)"/>
    <property type="match status" value="1"/>
</dbReference>
<comment type="cofactor">
    <cofactor evidence="2">
        <name>pyridoxal 5'-phosphate</name>
        <dbReference type="ChEBI" id="CHEBI:597326"/>
    </cofactor>
</comment>
<proteinExistence type="predicted"/>
<keyword evidence="5" id="KW-0489">Methyltransferase</keyword>
<dbReference type="UniPathway" id="UPA00193"/>
<dbReference type="GO" id="GO:0030170">
    <property type="term" value="F:pyridoxal phosphate binding"/>
    <property type="evidence" value="ECO:0007669"/>
    <property type="project" value="TreeGrafter"/>
</dbReference>
<dbReference type="Pfam" id="PF00464">
    <property type="entry name" value="SHMT"/>
    <property type="match status" value="1"/>
</dbReference>
<evidence type="ECO:0000259" key="4">
    <source>
        <dbReference type="Pfam" id="PF00464"/>
    </source>
</evidence>
<gene>
    <name evidence="5" type="ORF">CKAN_00234800</name>
</gene>
<dbReference type="InterPro" id="IPR015421">
    <property type="entry name" value="PyrdxlP-dep_Trfase_major"/>
</dbReference>
<evidence type="ECO:0000313" key="6">
    <source>
        <dbReference type="Proteomes" id="UP000283530"/>
    </source>
</evidence>
<dbReference type="InterPro" id="IPR015424">
    <property type="entry name" value="PyrdxlP-dep_Trfase"/>
</dbReference>
<reference evidence="5 6" key="1">
    <citation type="journal article" date="2019" name="Nat. Plants">
        <title>Stout camphor tree genome fills gaps in understanding of flowering plant genome evolution.</title>
        <authorList>
            <person name="Chaw S.M."/>
            <person name="Liu Y.C."/>
            <person name="Wu Y.W."/>
            <person name="Wang H.Y."/>
            <person name="Lin C.I."/>
            <person name="Wu C.S."/>
            <person name="Ke H.M."/>
            <person name="Chang L.Y."/>
            <person name="Hsu C.Y."/>
            <person name="Yang H.T."/>
            <person name="Sudianto E."/>
            <person name="Hsu M.H."/>
            <person name="Wu K.P."/>
            <person name="Wang L.N."/>
            <person name="Leebens-Mack J.H."/>
            <person name="Tsai I.J."/>
        </authorList>
    </citation>
    <scope>NUCLEOTIDE SEQUENCE [LARGE SCALE GENOMIC DNA]</scope>
    <source>
        <strain evidence="6">cv. Chaw 1501</strain>
        <tissue evidence="5">Young leaves</tissue>
    </source>
</reference>
<sequence>MRDISHLFPFCSFPSSFSSTPWIQSMCGGNTPLKSADDEIFDLIEKEKRCQCHGIELIASENFTSFAIIEALDSPLTNKYSKGMLNNRYYSCNEFINQIENL</sequence>
<dbReference type="PANTHER" id="PTHR11680">
    <property type="entry name" value="SERINE HYDROXYMETHYLTRANSFERASE"/>
    <property type="match status" value="1"/>
</dbReference>
<keyword evidence="6" id="KW-1185">Reference proteome</keyword>
<evidence type="ECO:0000256" key="1">
    <source>
        <dbReference type="ARBA" id="ARBA00001528"/>
    </source>
</evidence>
<feature type="domain" description="Serine hydroxymethyltransferase-like" evidence="4">
    <location>
        <begin position="33"/>
        <end position="102"/>
    </location>
</feature>
<comment type="caution">
    <text evidence="5">The sequence shown here is derived from an EMBL/GenBank/DDBJ whole genome shotgun (WGS) entry which is preliminary data.</text>
</comment>
<dbReference type="EMBL" id="QPKB01000001">
    <property type="protein sequence ID" value="RWR74034.1"/>
    <property type="molecule type" value="Genomic_DNA"/>
</dbReference>
<name>A0A443N694_9MAGN</name>
<dbReference type="GO" id="GO:0008168">
    <property type="term" value="F:methyltransferase activity"/>
    <property type="evidence" value="ECO:0007669"/>
    <property type="project" value="UniProtKB-KW"/>
</dbReference>
<dbReference type="InterPro" id="IPR015422">
    <property type="entry name" value="PyrdxlP-dep_Trfase_small"/>
</dbReference>
<dbReference type="GO" id="GO:0019264">
    <property type="term" value="P:glycine biosynthetic process from serine"/>
    <property type="evidence" value="ECO:0007669"/>
    <property type="project" value="TreeGrafter"/>
</dbReference>
<protein>
    <submittedName>
        <fullName evidence="5">Serine hydroxymethyltransferase 4</fullName>
    </submittedName>
</protein>
<evidence type="ECO:0000313" key="5">
    <source>
        <dbReference type="EMBL" id="RWR74034.1"/>
    </source>
</evidence>
<dbReference type="Gene3D" id="3.90.1150.10">
    <property type="entry name" value="Aspartate Aminotransferase, domain 1"/>
    <property type="match status" value="1"/>
</dbReference>
<dbReference type="SUPFAM" id="SSF53383">
    <property type="entry name" value="PLP-dependent transferases"/>
    <property type="match status" value="1"/>
</dbReference>
<dbReference type="GO" id="GO:0005739">
    <property type="term" value="C:mitochondrion"/>
    <property type="evidence" value="ECO:0007669"/>
    <property type="project" value="TreeGrafter"/>
</dbReference>
<dbReference type="InterPro" id="IPR039429">
    <property type="entry name" value="SHMT-like_dom"/>
</dbReference>
<accession>A0A443N694</accession>
<dbReference type="PANTHER" id="PTHR11680:SF35">
    <property type="entry name" value="SERINE HYDROXYMETHYLTRANSFERASE 1"/>
    <property type="match status" value="1"/>
</dbReference>
<comment type="catalytic activity">
    <reaction evidence="1">
        <text>(6R)-5,10-methylene-5,6,7,8-tetrahydrofolate + glycine + H2O = (6S)-5,6,7,8-tetrahydrofolate + L-serine</text>
        <dbReference type="Rhea" id="RHEA:15481"/>
        <dbReference type="ChEBI" id="CHEBI:15377"/>
        <dbReference type="ChEBI" id="CHEBI:15636"/>
        <dbReference type="ChEBI" id="CHEBI:33384"/>
        <dbReference type="ChEBI" id="CHEBI:57305"/>
        <dbReference type="ChEBI" id="CHEBI:57453"/>
        <dbReference type="EC" id="2.1.2.1"/>
    </reaction>
</comment>
<evidence type="ECO:0000256" key="2">
    <source>
        <dbReference type="ARBA" id="ARBA00001933"/>
    </source>
</evidence>
<dbReference type="AlphaFoldDB" id="A0A443N694"/>
<dbReference type="GO" id="GO:0032259">
    <property type="term" value="P:methylation"/>
    <property type="evidence" value="ECO:0007669"/>
    <property type="project" value="UniProtKB-KW"/>
</dbReference>